<dbReference type="OrthoDB" id="7873178at2"/>
<dbReference type="KEGG" id="hdi:HDIA_3881"/>
<name>A0A2C9DAS1_9HYPH</name>
<dbReference type="Proteomes" id="UP000223606">
    <property type="component" value="Chromosome 1"/>
</dbReference>
<organism evidence="1 2">
    <name type="scientific">Hartmannibacter diazotrophicus</name>
    <dbReference type="NCBI Taxonomy" id="1482074"/>
    <lineage>
        <taxon>Bacteria</taxon>
        <taxon>Pseudomonadati</taxon>
        <taxon>Pseudomonadota</taxon>
        <taxon>Alphaproteobacteria</taxon>
        <taxon>Hyphomicrobiales</taxon>
        <taxon>Pleomorphomonadaceae</taxon>
        <taxon>Hartmannibacter</taxon>
    </lineage>
</organism>
<accession>A0A2C9DAS1</accession>
<dbReference type="EMBL" id="LT960614">
    <property type="protein sequence ID" value="SON57422.1"/>
    <property type="molecule type" value="Genomic_DNA"/>
</dbReference>
<keyword evidence="2" id="KW-1185">Reference proteome</keyword>
<sequence length="68" mass="7652">MSQAEKIELSEEDRSKDDFFRRLAELSEEMVARHGKDFSMGALVLGARWIAENRIGGEKAASDRKSGH</sequence>
<gene>
    <name evidence="1" type="ORF">HDIA_3881</name>
</gene>
<evidence type="ECO:0000313" key="2">
    <source>
        <dbReference type="Proteomes" id="UP000223606"/>
    </source>
</evidence>
<dbReference type="AlphaFoldDB" id="A0A2C9DAS1"/>
<protein>
    <submittedName>
        <fullName evidence="1">Uncharacterized protein</fullName>
    </submittedName>
</protein>
<dbReference type="RefSeq" id="WP_099559033.1">
    <property type="nucleotide sequence ID" value="NZ_LT960614.1"/>
</dbReference>
<proteinExistence type="predicted"/>
<evidence type="ECO:0000313" key="1">
    <source>
        <dbReference type="EMBL" id="SON57422.1"/>
    </source>
</evidence>
<reference evidence="2" key="1">
    <citation type="submission" date="2017-09" db="EMBL/GenBank/DDBJ databases">
        <title>Genome sequence of Nannocystis excedens DSM 71.</title>
        <authorList>
            <person name="Blom J."/>
        </authorList>
    </citation>
    <scope>NUCLEOTIDE SEQUENCE [LARGE SCALE GENOMIC DNA]</scope>
    <source>
        <strain evidence="2">type strain: E19</strain>
    </source>
</reference>